<dbReference type="Pfam" id="PF00651">
    <property type="entry name" value="BTB"/>
    <property type="match status" value="1"/>
</dbReference>
<dbReference type="PROSITE" id="PS51649">
    <property type="entry name" value="NPH3"/>
    <property type="match status" value="1"/>
</dbReference>
<dbReference type="InParanoid" id="A0A7J7E2S7"/>
<dbReference type="InterPro" id="IPR000210">
    <property type="entry name" value="BTB/POZ_dom"/>
</dbReference>
<reference evidence="7 8" key="1">
    <citation type="journal article" date="2020" name="Nat. Commun.">
        <title>Genome of Tripterygium wilfordii and identification of cytochrome P450 involved in triptolide biosynthesis.</title>
        <authorList>
            <person name="Tu L."/>
            <person name="Su P."/>
            <person name="Zhang Z."/>
            <person name="Gao L."/>
            <person name="Wang J."/>
            <person name="Hu T."/>
            <person name="Zhou J."/>
            <person name="Zhang Y."/>
            <person name="Zhao Y."/>
            <person name="Liu Y."/>
            <person name="Song Y."/>
            <person name="Tong Y."/>
            <person name="Lu Y."/>
            <person name="Yang J."/>
            <person name="Xu C."/>
            <person name="Jia M."/>
            <person name="Peters R.J."/>
            <person name="Huang L."/>
            <person name="Gao W."/>
        </authorList>
    </citation>
    <scope>NUCLEOTIDE SEQUENCE [LARGE SCALE GENOMIC DNA]</scope>
    <source>
        <strain evidence="8">cv. XIE 37</strain>
        <tissue evidence="7">Leaf</tissue>
    </source>
</reference>
<proteinExistence type="inferred from homology"/>
<dbReference type="Pfam" id="PF03000">
    <property type="entry name" value="NPH3"/>
    <property type="match status" value="1"/>
</dbReference>
<dbReference type="SMART" id="SM00225">
    <property type="entry name" value="BTB"/>
    <property type="match status" value="1"/>
</dbReference>
<name>A0A7J7E2S7_TRIWF</name>
<dbReference type="InterPro" id="IPR043454">
    <property type="entry name" value="NPH3/RPT2-like"/>
</dbReference>
<dbReference type="AlphaFoldDB" id="A0A7J7E2S7"/>
<evidence type="ECO:0000259" key="6">
    <source>
        <dbReference type="PROSITE" id="PS51649"/>
    </source>
</evidence>
<dbReference type="InterPro" id="IPR011333">
    <property type="entry name" value="SKP1/BTB/POZ_sf"/>
</dbReference>
<sequence length="492" mass="55417">MMNWGKLGVVDTIYEEDYEYSTSPSLSPSISSPKSPLHFTVQAWSLENRCETDVRIHVQGTCFNLHKDPLTSRSRYLKRQLTELSGELTLSPPLNITAQTFALVAEFCYESRVVLTPFNVTALRVAAELLEMTETDGELEENLKEITESYFRRVVVVNRESAMIVFRSSLSLLPEAETTAFLVSRCIEALDIMDDGEGVDNCFADIVTLSFQDFQILADSMHDRYACHDVLYRTVDLFLEEQNGKIRDEEKIKICNSIDCNKLSPELLMHAVQNPRMPIRFIIRAMLVEQLHTQRSIFSTADRKPHRHHQSRDCTTLGAILQRDAAIRQAAQLKAAMDATTWRIQSLEKELGHMKTLLNNQSENEQSIVKSARSASFHYGTGNTNKIERGERGSASSLNFRHGIKAENSMAMSSSPEDSCIESPRPRAKKNIGRRLIDRLKNSLWVSSSGTKCGAKKSKISSMMEAGHGIDEDIIVVGKDEAFSHKRNCSQG</sequence>
<evidence type="ECO:0000256" key="3">
    <source>
        <dbReference type="PROSITE-ProRule" id="PRU00982"/>
    </source>
</evidence>
<accession>A0A7J7E2S7</accession>
<evidence type="ECO:0000313" key="7">
    <source>
        <dbReference type="EMBL" id="KAF5752833.1"/>
    </source>
</evidence>
<feature type="coiled-coil region" evidence="4">
    <location>
        <begin position="330"/>
        <end position="364"/>
    </location>
</feature>
<evidence type="ECO:0000256" key="4">
    <source>
        <dbReference type="SAM" id="Coils"/>
    </source>
</evidence>
<keyword evidence="7" id="KW-0804">Transcription</keyword>
<keyword evidence="2" id="KW-0833">Ubl conjugation pathway</keyword>
<keyword evidence="8" id="KW-1185">Reference proteome</keyword>
<evidence type="ECO:0000259" key="5">
    <source>
        <dbReference type="PROSITE" id="PS50097"/>
    </source>
</evidence>
<dbReference type="PANTHER" id="PTHR32370">
    <property type="entry name" value="OS12G0117600 PROTEIN"/>
    <property type="match status" value="1"/>
</dbReference>
<feature type="domain" description="BTB" evidence="5">
    <location>
        <begin position="52"/>
        <end position="117"/>
    </location>
</feature>
<dbReference type="SUPFAM" id="SSF54695">
    <property type="entry name" value="POZ domain"/>
    <property type="match status" value="1"/>
</dbReference>
<comment type="similarity">
    <text evidence="3">Belongs to the NPH3 family.</text>
</comment>
<evidence type="ECO:0000256" key="1">
    <source>
        <dbReference type="ARBA" id="ARBA00004906"/>
    </source>
</evidence>
<dbReference type="EMBL" id="JAAARO010000001">
    <property type="protein sequence ID" value="KAF5752833.1"/>
    <property type="molecule type" value="Genomic_DNA"/>
</dbReference>
<dbReference type="FunCoup" id="A0A7J7E2S7">
    <property type="interactions" value="602"/>
</dbReference>
<dbReference type="InterPro" id="IPR027356">
    <property type="entry name" value="NPH3_dom"/>
</dbReference>
<dbReference type="UniPathway" id="UPA00143"/>
<dbReference type="GO" id="GO:0016567">
    <property type="term" value="P:protein ubiquitination"/>
    <property type="evidence" value="ECO:0007669"/>
    <property type="project" value="UniProtKB-UniPathway"/>
</dbReference>
<organism evidence="7 8">
    <name type="scientific">Tripterygium wilfordii</name>
    <name type="common">Thunder God vine</name>
    <dbReference type="NCBI Taxonomy" id="458696"/>
    <lineage>
        <taxon>Eukaryota</taxon>
        <taxon>Viridiplantae</taxon>
        <taxon>Streptophyta</taxon>
        <taxon>Embryophyta</taxon>
        <taxon>Tracheophyta</taxon>
        <taxon>Spermatophyta</taxon>
        <taxon>Magnoliopsida</taxon>
        <taxon>eudicotyledons</taxon>
        <taxon>Gunneridae</taxon>
        <taxon>Pentapetalae</taxon>
        <taxon>rosids</taxon>
        <taxon>fabids</taxon>
        <taxon>Celastrales</taxon>
        <taxon>Celastraceae</taxon>
        <taxon>Tripterygium</taxon>
    </lineage>
</organism>
<gene>
    <name evidence="7" type="ORF">HS088_TW01G00751</name>
</gene>
<feature type="domain" description="NPH3" evidence="6">
    <location>
        <begin position="224"/>
        <end position="292"/>
    </location>
</feature>
<evidence type="ECO:0000313" key="8">
    <source>
        <dbReference type="Proteomes" id="UP000593562"/>
    </source>
</evidence>
<protein>
    <submittedName>
        <fullName evidence="7">DNA-directed RNA polymerase II subunit RPB1 isoform 1</fullName>
    </submittedName>
</protein>
<dbReference type="Gene3D" id="3.30.710.10">
    <property type="entry name" value="Potassium Channel Kv1.1, Chain A"/>
    <property type="match status" value="1"/>
</dbReference>
<dbReference type="OrthoDB" id="407106at2759"/>
<comment type="caution">
    <text evidence="7">The sequence shown here is derived from an EMBL/GenBank/DDBJ whole genome shotgun (WGS) entry which is preliminary data.</text>
</comment>
<comment type="pathway">
    <text evidence="1">Protein modification; protein ubiquitination.</text>
</comment>
<keyword evidence="7" id="KW-0240">DNA-directed RNA polymerase</keyword>
<dbReference type="GO" id="GO:0000428">
    <property type="term" value="C:DNA-directed RNA polymerase complex"/>
    <property type="evidence" value="ECO:0007669"/>
    <property type="project" value="UniProtKB-KW"/>
</dbReference>
<evidence type="ECO:0000256" key="2">
    <source>
        <dbReference type="ARBA" id="ARBA00022786"/>
    </source>
</evidence>
<dbReference type="Proteomes" id="UP000593562">
    <property type="component" value="Unassembled WGS sequence"/>
</dbReference>
<keyword evidence="4" id="KW-0175">Coiled coil</keyword>
<dbReference type="PROSITE" id="PS50097">
    <property type="entry name" value="BTB"/>
    <property type="match status" value="1"/>
</dbReference>